<gene>
    <name evidence="1" type="ORF">IE53DRAFT_26497</name>
</gene>
<reference evidence="1 2" key="1">
    <citation type="journal article" date="2018" name="Mol. Biol. Evol.">
        <title>Broad Genomic Sampling Reveals a Smut Pathogenic Ancestry of the Fungal Clade Ustilaginomycotina.</title>
        <authorList>
            <person name="Kijpornyongpan T."/>
            <person name="Mondo S.J."/>
            <person name="Barry K."/>
            <person name="Sandor L."/>
            <person name="Lee J."/>
            <person name="Lipzen A."/>
            <person name="Pangilinan J."/>
            <person name="LaButti K."/>
            <person name="Hainaut M."/>
            <person name="Henrissat B."/>
            <person name="Grigoriev I.V."/>
            <person name="Spatafora J.W."/>
            <person name="Aime M.C."/>
        </authorList>
    </citation>
    <scope>NUCLEOTIDE SEQUENCE [LARGE SCALE GENOMIC DNA]</scope>
    <source>
        <strain evidence="1 2">SA 807</strain>
    </source>
</reference>
<organism evidence="1 2">
    <name type="scientific">Violaceomyces palustris</name>
    <dbReference type="NCBI Taxonomy" id="1673888"/>
    <lineage>
        <taxon>Eukaryota</taxon>
        <taxon>Fungi</taxon>
        <taxon>Dikarya</taxon>
        <taxon>Basidiomycota</taxon>
        <taxon>Ustilaginomycotina</taxon>
        <taxon>Ustilaginomycetes</taxon>
        <taxon>Violaceomycetales</taxon>
        <taxon>Violaceomycetaceae</taxon>
        <taxon>Violaceomyces</taxon>
    </lineage>
</organism>
<dbReference type="Proteomes" id="UP000245626">
    <property type="component" value="Unassembled WGS sequence"/>
</dbReference>
<sequence length="151" mass="16477">MGGRGEGRVTEPFYRTTSKGRRDNFFPPPPPPIFKTLKTPQPCLEIQDQGDEGLDRLGTSEGKKSGGSDPRETVTWGEARKQVVQPSQRKGGKPNRKTTPPHLPVADRRAREKGSPHPTYLLVVEEGGVGDQLKVARCLGSNLGPSVNPRN</sequence>
<evidence type="ECO:0000313" key="2">
    <source>
        <dbReference type="Proteomes" id="UP000245626"/>
    </source>
</evidence>
<proteinExistence type="predicted"/>
<accession>A0ACD0NL57</accession>
<protein>
    <submittedName>
        <fullName evidence="1">Uncharacterized protein</fullName>
    </submittedName>
</protein>
<keyword evidence="2" id="KW-1185">Reference proteome</keyword>
<name>A0ACD0NL57_9BASI</name>
<dbReference type="EMBL" id="KZ820901">
    <property type="protein sequence ID" value="PWN46555.1"/>
    <property type="molecule type" value="Genomic_DNA"/>
</dbReference>
<evidence type="ECO:0000313" key="1">
    <source>
        <dbReference type="EMBL" id="PWN46555.1"/>
    </source>
</evidence>